<sequence>MVYQQLMVYKELYVGHQKGQIKLTQFSIPLYLHIFVFNFSIVSLQIYFLQI</sequence>
<evidence type="ECO:0008006" key="4">
    <source>
        <dbReference type="Google" id="ProtNLM"/>
    </source>
</evidence>
<keyword evidence="3" id="KW-1185">Reference proteome</keyword>
<evidence type="ECO:0000313" key="2">
    <source>
        <dbReference type="EMBL" id="CAD8169265.1"/>
    </source>
</evidence>
<keyword evidence="1" id="KW-0812">Transmembrane</keyword>
<organism evidence="2 3">
    <name type="scientific">Paramecium pentaurelia</name>
    <dbReference type="NCBI Taxonomy" id="43138"/>
    <lineage>
        <taxon>Eukaryota</taxon>
        <taxon>Sar</taxon>
        <taxon>Alveolata</taxon>
        <taxon>Ciliophora</taxon>
        <taxon>Intramacronucleata</taxon>
        <taxon>Oligohymenophorea</taxon>
        <taxon>Peniculida</taxon>
        <taxon>Parameciidae</taxon>
        <taxon>Paramecium</taxon>
    </lineage>
</organism>
<dbReference type="AlphaFoldDB" id="A0A8S1UX85"/>
<keyword evidence="1" id="KW-0472">Membrane</keyword>
<name>A0A8S1UX85_9CILI</name>
<dbReference type="EMBL" id="CAJJDO010000050">
    <property type="protein sequence ID" value="CAD8169265.1"/>
    <property type="molecule type" value="Genomic_DNA"/>
</dbReference>
<protein>
    <recommendedName>
        <fullName evidence="4">Transmembrane protein</fullName>
    </recommendedName>
</protein>
<evidence type="ECO:0000313" key="3">
    <source>
        <dbReference type="Proteomes" id="UP000689195"/>
    </source>
</evidence>
<comment type="caution">
    <text evidence="2">The sequence shown here is derived from an EMBL/GenBank/DDBJ whole genome shotgun (WGS) entry which is preliminary data.</text>
</comment>
<reference evidence="2" key="1">
    <citation type="submission" date="2021-01" db="EMBL/GenBank/DDBJ databases">
        <authorList>
            <consortium name="Genoscope - CEA"/>
            <person name="William W."/>
        </authorList>
    </citation>
    <scope>NUCLEOTIDE SEQUENCE</scope>
</reference>
<evidence type="ECO:0000256" key="1">
    <source>
        <dbReference type="SAM" id="Phobius"/>
    </source>
</evidence>
<dbReference type="Proteomes" id="UP000689195">
    <property type="component" value="Unassembled WGS sequence"/>
</dbReference>
<keyword evidence="1" id="KW-1133">Transmembrane helix</keyword>
<accession>A0A8S1UX85</accession>
<proteinExistence type="predicted"/>
<feature type="transmembrane region" description="Helical" evidence="1">
    <location>
        <begin position="30"/>
        <end position="49"/>
    </location>
</feature>
<gene>
    <name evidence="2" type="ORF">PPENT_87.1.T0500245</name>
</gene>